<dbReference type="EMBL" id="FOXI01000009">
    <property type="protein sequence ID" value="SFP80727.1"/>
    <property type="molecule type" value="Genomic_DNA"/>
</dbReference>
<keyword evidence="1" id="KW-0175">Coiled coil</keyword>
<sequence length="533" mass="61346">MTRLLESLERAQNDAEQEHHLRIALDNLLSQIKDERIDGVETVEDRLGDPSAAPVFKAVHSYAYWRLSTDDAYEEGAKPAIQQFPVAFENARENEWNSIATLCLSELITLYGELNHDDNLEQWLEKSISFLESEYTSRNVNLGDVGRLFDTLQAHRYAGTEATLERAIDYLNERIDHAKQREDYSNERELLEELIELKSHLGLDITAEQKAIADSFEAEAEQKGRRSNMVRASVLSNAIERCEEFVDDQRVARWKREVREANRTAIEEEMQEITHEPSDEELEELEEGVESMVETYEQWVNKRDPCSAFKLALSQEVFIPDLETSRDIAEGSMISEIVTRSTISPEGDTVAVRNPREEFDTQPANYSAMEQHTSAILGSVLFRLVTRDILREHHFYRLIEDAHWLTAHDQAFLTDFVIAFFSHRYAEALHIGVARLEGVIARTLEHNGVPVTNVENEESEQRALGGLIREMSGVVDENFLAYLNYRYVDPAGMNLRNRISHGQLRYGMANVHHTSICLFDIFRSIQRIETFYE</sequence>
<feature type="coiled-coil region" evidence="1">
    <location>
        <begin position="251"/>
        <end position="302"/>
    </location>
</feature>
<dbReference type="AlphaFoldDB" id="A0A1I5TDF1"/>
<protein>
    <recommendedName>
        <fullName evidence="2">DUF4209 domain-containing protein</fullName>
    </recommendedName>
</protein>
<dbReference type="Pfam" id="PF13910">
    <property type="entry name" value="DUF4209"/>
    <property type="match status" value="1"/>
</dbReference>
<dbReference type="Proteomes" id="UP000183769">
    <property type="component" value="Unassembled WGS sequence"/>
</dbReference>
<reference evidence="4" key="1">
    <citation type="submission" date="2016-10" db="EMBL/GenBank/DDBJ databases">
        <authorList>
            <person name="Varghese N."/>
            <person name="Submissions S."/>
        </authorList>
    </citation>
    <scope>NUCLEOTIDE SEQUENCE [LARGE SCALE GENOMIC DNA]</scope>
    <source>
        <strain evidence="4">CGMCC 1.10329</strain>
    </source>
</reference>
<keyword evidence="4" id="KW-1185">Reference proteome</keyword>
<dbReference type="RefSeq" id="WP_143076938.1">
    <property type="nucleotide sequence ID" value="NZ_FOXI01000009.1"/>
</dbReference>
<evidence type="ECO:0000259" key="2">
    <source>
        <dbReference type="Pfam" id="PF13910"/>
    </source>
</evidence>
<evidence type="ECO:0000256" key="1">
    <source>
        <dbReference type="SAM" id="Coils"/>
    </source>
</evidence>
<gene>
    <name evidence="3" type="ORF">SAMN05216277_1099</name>
</gene>
<proteinExistence type="predicted"/>
<feature type="domain" description="DUF4209" evidence="2">
    <location>
        <begin position="440"/>
        <end position="516"/>
    </location>
</feature>
<organism evidence="3 4">
    <name type="scientific">Halolamina pelagica</name>
    <dbReference type="NCBI Taxonomy" id="699431"/>
    <lineage>
        <taxon>Archaea</taxon>
        <taxon>Methanobacteriati</taxon>
        <taxon>Methanobacteriota</taxon>
        <taxon>Stenosarchaea group</taxon>
        <taxon>Halobacteria</taxon>
        <taxon>Halobacteriales</taxon>
        <taxon>Haloferacaceae</taxon>
    </lineage>
</organism>
<dbReference type="InterPro" id="IPR025209">
    <property type="entry name" value="DUF4209"/>
</dbReference>
<name>A0A1I5TDF1_9EURY</name>
<dbReference type="OrthoDB" id="346505at2157"/>
<evidence type="ECO:0000313" key="4">
    <source>
        <dbReference type="Proteomes" id="UP000183769"/>
    </source>
</evidence>
<accession>A0A1I5TDF1</accession>
<evidence type="ECO:0000313" key="3">
    <source>
        <dbReference type="EMBL" id="SFP80727.1"/>
    </source>
</evidence>